<comment type="caution">
    <text evidence="2">The sequence shown here is derived from an EMBL/GenBank/DDBJ whole genome shotgun (WGS) entry which is preliminary data.</text>
</comment>
<name>A0A4C1YAN2_EUMVA</name>
<proteinExistence type="predicted"/>
<keyword evidence="3" id="KW-1185">Reference proteome</keyword>
<evidence type="ECO:0000256" key="1">
    <source>
        <dbReference type="SAM" id="MobiDB-lite"/>
    </source>
</evidence>
<dbReference type="EMBL" id="BGZK01001132">
    <property type="protein sequence ID" value="GBP72090.1"/>
    <property type="molecule type" value="Genomic_DNA"/>
</dbReference>
<gene>
    <name evidence="2" type="ORF">EVAR_49655_1</name>
</gene>
<dbReference type="AlphaFoldDB" id="A0A4C1YAN2"/>
<dbReference type="Proteomes" id="UP000299102">
    <property type="component" value="Unassembled WGS sequence"/>
</dbReference>
<evidence type="ECO:0000313" key="3">
    <source>
        <dbReference type="Proteomes" id="UP000299102"/>
    </source>
</evidence>
<sequence>MVNKTALSPGSGGIPEAIPPSDPLKVSRHPRGKSAEITAVVKKRPSFGNKPAEITAKKIDEIAENYRRFRNNDIHHKSMHRHKLIPMDSFTGGKRRLVAAADRLTVQRQKEAWPPHGEHLRLTDFINVEKCPAPADRTAILSPVRLCLGRT</sequence>
<reference evidence="2 3" key="1">
    <citation type="journal article" date="2019" name="Commun. Biol.">
        <title>The bagworm genome reveals a unique fibroin gene that provides high tensile strength.</title>
        <authorList>
            <person name="Kono N."/>
            <person name="Nakamura H."/>
            <person name="Ohtoshi R."/>
            <person name="Tomita M."/>
            <person name="Numata K."/>
            <person name="Arakawa K."/>
        </authorList>
    </citation>
    <scope>NUCLEOTIDE SEQUENCE [LARGE SCALE GENOMIC DNA]</scope>
</reference>
<evidence type="ECO:0000313" key="2">
    <source>
        <dbReference type="EMBL" id="GBP72090.1"/>
    </source>
</evidence>
<feature type="region of interest" description="Disordered" evidence="1">
    <location>
        <begin position="1"/>
        <end position="33"/>
    </location>
</feature>
<organism evidence="2 3">
    <name type="scientific">Eumeta variegata</name>
    <name type="common">Bagworm moth</name>
    <name type="synonym">Eumeta japonica</name>
    <dbReference type="NCBI Taxonomy" id="151549"/>
    <lineage>
        <taxon>Eukaryota</taxon>
        <taxon>Metazoa</taxon>
        <taxon>Ecdysozoa</taxon>
        <taxon>Arthropoda</taxon>
        <taxon>Hexapoda</taxon>
        <taxon>Insecta</taxon>
        <taxon>Pterygota</taxon>
        <taxon>Neoptera</taxon>
        <taxon>Endopterygota</taxon>
        <taxon>Lepidoptera</taxon>
        <taxon>Glossata</taxon>
        <taxon>Ditrysia</taxon>
        <taxon>Tineoidea</taxon>
        <taxon>Psychidae</taxon>
        <taxon>Oiketicinae</taxon>
        <taxon>Eumeta</taxon>
    </lineage>
</organism>
<protein>
    <submittedName>
        <fullName evidence="2">Uncharacterized protein</fullName>
    </submittedName>
</protein>
<accession>A0A4C1YAN2</accession>